<dbReference type="Proteomes" id="UP000189677">
    <property type="component" value="Chromosome"/>
</dbReference>
<reference evidence="2 3" key="1">
    <citation type="submission" date="2016-11" db="EMBL/GenBank/DDBJ databases">
        <title>Complete genome sequence of Streptomyces niveus SCSIO 3406.</title>
        <authorList>
            <person name="Zhu Q."/>
            <person name="Cheng W."/>
            <person name="Song Y."/>
            <person name="Li Q."/>
            <person name="Ju J."/>
        </authorList>
    </citation>
    <scope>NUCLEOTIDE SEQUENCE [LARGE SCALE GENOMIC DNA]</scope>
    <source>
        <strain evidence="2 3">SCSIO 3406</strain>
    </source>
</reference>
<proteinExistence type="predicted"/>
<keyword evidence="3" id="KW-1185">Reference proteome</keyword>
<evidence type="ECO:0000313" key="2">
    <source>
        <dbReference type="EMBL" id="AQU67132.1"/>
    </source>
</evidence>
<feature type="domain" description="DnaJ homologue subfamily C member 28 conserved" evidence="1">
    <location>
        <begin position="14"/>
        <end position="80"/>
    </location>
</feature>
<dbReference type="RefSeq" id="WP_078075668.1">
    <property type="nucleotide sequence ID" value="NZ_CP018047.1"/>
</dbReference>
<dbReference type="InterPro" id="IPR018961">
    <property type="entry name" value="DnaJ_homolog_subfam-C_membr-28"/>
</dbReference>
<evidence type="ECO:0000259" key="1">
    <source>
        <dbReference type="Pfam" id="PF09350"/>
    </source>
</evidence>
<accession>A0A1U9QSB9</accession>
<organism evidence="2 3">
    <name type="scientific">Streptomyces niveus</name>
    <name type="common">Streptomyces spheroides</name>
    <dbReference type="NCBI Taxonomy" id="193462"/>
    <lineage>
        <taxon>Bacteria</taxon>
        <taxon>Bacillati</taxon>
        <taxon>Actinomycetota</taxon>
        <taxon>Actinomycetes</taxon>
        <taxon>Kitasatosporales</taxon>
        <taxon>Streptomycetaceae</taxon>
        <taxon>Streptomyces</taxon>
    </lineage>
</organism>
<evidence type="ECO:0000313" key="3">
    <source>
        <dbReference type="Proteomes" id="UP000189677"/>
    </source>
</evidence>
<dbReference type="OrthoDB" id="3395286at2"/>
<gene>
    <name evidence="2" type="ORF">BBN63_13660</name>
</gene>
<sequence length="131" mass="14706">MTERKPPGVNFETWVDRQIREAAERGAFDDLPGAGRPLASLDAPYDELWWIKGKMEREGISHLPPTLSLRKEVEDAVAAAREAASEAQARRIIADINEKIRAATARPPAGPPLNKKPYDVEEIAAEWRERH</sequence>
<protein>
    <submittedName>
        <fullName evidence="2">Molecular chaperone DnaJ</fullName>
    </submittedName>
</protein>
<dbReference type="KEGG" id="snw:BBN63_13660"/>
<name>A0A1U9QSB9_STRNV</name>
<dbReference type="AlphaFoldDB" id="A0A1U9QSB9"/>
<dbReference type="EMBL" id="CP018047">
    <property type="protein sequence ID" value="AQU67132.1"/>
    <property type="molecule type" value="Genomic_DNA"/>
</dbReference>
<dbReference type="Pfam" id="PF09350">
    <property type="entry name" value="DJC28_CD"/>
    <property type="match status" value="1"/>
</dbReference>